<feature type="domain" description="Mo-dependent nitrogenase C-terminal" evidence="1">
    <location>
        <begin position="9"/>
        <end position="85"/>
    </location>
</feature>
<dbReference type="EMBL" id="CZCS02000004">
    <property type="protein sequence ID" value="VXD10766.1"/>
    <property type="molecule type" value="Genomic_DNA"/>
</dbReference>
<evidence type="ECO:0000313" key="3">
    <source>
        <dbReference type="Proteomes" id="UP000182190"/>
    </source>
</evidence>
<dbReference type="Pfam" id="PF06967">
    <property type="entry name" value="Mo-nitro_C"/>
    <property type="match status" value="1"/>
</dbReference>
<dbReference type="Proteomes" id="UP000182190">
    <property type="component" value="Unassembled WGS sequence"/>
</dbReference>
<accession>A0A7Z9DUD5</accession>
<keyword evidence="3" id="KW-1185">Reference proteome</keyword>
<protein>
    <submittedName>
        <fullName evidence="2">Mo-dependent nitrogenase-like protein</fullName>
    </submittedName>
</protein>
<evidence type="ECO:0000259" key="1">
    <source>
        <dbReference type="Pfam" id="PF06967"/>
    </source>
</evidence>
<dbReference type="RefSeq" id="WP_331281277.1">
    <property type="nucleotide sequence ID" value="NZ_LR735024.1"/>
</dbReference>
<comment type="caution">
    <text evidence="2">The sequence shown here is derived from an EMBL/GenBank/DDBJ whole genome shotgun (WGS) entry which is preliminary data.</text>
</comment>
<name>A0A7Z9DUD5_9CYAN</name>
<dbReference type="AlphaFoldDB" id="A0A7Z9DUD5"/>
<proteinExistence type="predicted"/>
<dbReference type="InterPro" id="IPR009717">
    <property type="entry name" value="Mo-dep_Nase_C"/>
</dbReference>
<sequence>MRNLISAVFNPLRQWLDNLDIHNPDVALFLYRAIPAQCPFARDIKLFGHTLLHIPPLCKFNPLYEELMGLRFRAMCYLVDECGMTI</sequence>
<reference evidence="2" key="1">
    <citation type="submission" date="2019-10" db="EMBL/GenBank/DDBJ databases">
        <authorList>
            <consortium name="Genoscope - CEA"/>
            <person name="William W."/>
        </authorList>
    </citation>
    <scope>NUCLEOTIDE SEQUENCE [LARGE SCALE GENOMIC DNA]</scope>
    <source>
        <strain evidence="2">BBR_PRJEB10994</strain>
    </source>
</reference>
<evidence type="ECO:0000313" key="2">
    <source>
        <dbReference type="EMBL" id="VXD10766.1"/>
    </source>
</evidence>
<organism evidence="2 3">
    <name type="scientific">Planktothrix paucivesiculata PCC 9631</name>
    <dbReference type="NCBI Taxonomy" id="671071"/>
    <lineage>
        <taxon>Bacteria</taxon>
        <taxon>Bacillati</taxon>
        <taxon>Cyanobacteriota</taxon>
        <taxon>Cyanophyceae</taxon>
        <taxon>Oscillatoriophycideae</taxon>
        <taxon>Oscillatoriales</taxon>
        <taxon>Microcoleaceae</taxon>
        <taxon>Planktothrix</taxon>
    </lineage>
</organism>
<gene>
    <name evidence="2" type="ORF">PL9631_1010021</name>
</gene>